<proteinExistence type="predicted"/>
<organism evidence="3 4">
    <name type="scientific">Floricoccus penangensis</name>
    <dbReference type="NCBI Taxonomy" id="1859475"/>
    <lineage>
        <taxon>Bacteria</taxon>
        <taxon>Bacillati</taxon>
        <taxon>Bacillota</taxon>
        <taxon>Bacilli</taxon>
        <taxon>Lactobacillales</taxon>
        <taxon>Streptococcaceae</taxon>
        <taxon>Floricoccus</taxon>
    </lineage>
</organism>
<keyword evidence="4" id="KW-1185">Reference proteome</keyword>
<dbReference type="PANTHER" id="PTHR45947:SF3">
    <property type="entry name" value="SULFOQUINOVOSYL TRANSFERASE SQD2"/>
    <property type="match status" value="1"/>
</dbReference>
<accession>A0A9Q5JGR1</accession>
<feature type="domain" description="Glycosyltransferase subfamily 4-like N-terminal" evidence="2">
    <location>
        <begin position="14"/>
        <end position="182"/>
    </location>
</feature>
<dbReference type="Pfam" id="PF00534">
    <property type="entry name" value="Glycos_transf_1"/>
    <property type="match status" value="1"/>
</dbReference>
<dbReference type="Proteomes" id="UP000177273">
    <property type="component" value="Unassembled WGS sequence"/>
</dbReference>
<dbReference type="EMBL" id="MKIQ01000023">
    <property type="protein sequence ID" value="OFI47158.1"/>
    <property type="molecule type" value="Genomic_DNA"/>
</dbReference>
<dbReference type="RefSeq" id="WP_070787460.1">
    <property type="nucleotide sequence ID" value="NZ_MKIQ01000023.1"/>
</dbReference>
<comment type="caution">
    <text evidence="3">The sequence shown here is derived from an EMBL/GenBank/DDBJ whole genome shotgun (WGS) entry which is preliminary data.</text>
</comment>
<dbReference type="Gene3D" id="3.40.50.2000">
    <property type="entry name" value="Glycogen Phosphorylase B"/>
    <property type="match status" value="2"/>
</dbReference>
<gene>
    <name evidence="3" type="ORF">BG262_00620</name>
</gene>
<reference evidence="4" key="1">
    <citation type="submission" date="2016-09" db="EMBL/GenBank/DDBJ databases">
        <title>Draft genome sequence of a novel species of the family Streptococcaceae isolated from flowers.</title>
        <authorList>
            <person name="Chuah L.-O."/>
            <person name="Yap K.-P."/>
            <person name="Thong K.L."/>
            <person name="Liong M.T."/>
            <person name="Ahmad R."/>
            <person name="Rusul G."/>
        </authorList>
    </citation>
    <scope>NUCLEOTIDE SEQUENCE [LARGE SCALE GENOMIC DNA]</scope>
    <source>
        <strain evidence="4">HibF3</strain>
    </source>
</reference>
<evidence type="ECO:0000259" key="2">
    <source>
        <dbReference type="Pfam" id="PF13439"/>
    </source>
</evidence>
<sequence>MKIGIFSDTYFPQVSGVATSICTLKEQLEEMGNEVYLFTTTDPHSTDDDDPTIIRLPSVPFISFTDRRVVMRGLFSTYNIAKKYGIEIVHIQTEFGVGFLGKFVASQLEIPIVHTLHTKYEDYVHYIAKGHLIHPGMIKYMMRMFLHNLNYIICPSQMVYDTVNSYGVKIPKRIISTGIDVTKYDRPDITDEMVFDLRSKLGIGDDEKMLLSLSRISSEKNIQEVISAMPEIVKTIPAKLVIAGDGPYRQSLEELVNDLSMEDYVQFTGMIDAAETPIYYRAADFSISASVSETQGLTYTESIASGTPIIATDNPYLESIVSDPAFGYLYKSDEKLSDAVIIAVNDTPKMTKDLLDDKLYKISSEYFGKQVYQLYIDTIISYDYNDSRNSKEESFSELVLKTPISMAKEVAKAPKQLSKMAKKAGKSLKIYGDEENDDIDSSEL</sequence>
<dbReference type="GO" id="GO:0016758">
    <property type="term" value="F:hexosyltransferase activity"/>
    <property type="evidence" value="ECO:0007669"/>
    <property type="project" value="TreeGrafter"/>
</dbReference>
<dbReference type="InterPro" id="IPR028098">
    <property type="entry name" value="Glyco_trans_4-like_N"/>
</dbReference>
<dbReference type="OrthoDB" id="9802525at2"/>
<name>A0A9Q5JGR1_9LACT</name>
<evidence type="ECO:0000259" key="1">
    <source>
        <dbReference type="Pfam" id="PF00534"/>
    </source>
</evidence>
<evidence type="ECO:0000313" key="3">
    <source>
        <dbReference type="EMBL" id="OFI47158.1"/>
    </source>
</evidence>
<evidence type="ECO:0000313" key="4">
    <source>
        <dbReference type="Proteomes" id="UP000177273"/>
    </source>
</evidence>
<dbReference type="InterPro" id="IPR001296">
    <property type="entry name" value="Glyco_trans_1"/>
</dbReference>
<dbReference type="PANTHER" id="PTHR45947">
    <property type="entry name" value="SULFOQUINOVOSYL TRANSFERASE SQD2"/>
    <property type="match status" value="1"/>
</dbReference>
<dbReference type="SUPFAM" id="SSF53756">
    <property type="entry name" value="UDP-Glycosyltransferase/glycogen phosphorylase"/>
    <property type="match status" value="1"/>
</dbReference>
<dbReference type="Pfam" id="PF13439">
    <property type="entry name" value="Glyco_transf_4"/>
    <property type="match status" value="1"/>
</dbReference>
<protein>
    <submittedName>
        <fullName evidence="3">1,2-diacylglycerol 3-glucosyltransferase</fullName>
    </submittedName>
</protein>
<dbReference type="AlphaFoldDB" id="A0A9Q5JGR1"/>
<dbReference type="CDD" id="cd03817">
    <property type="entry name" value="GT4_UGDG-like"/>
    <property type="match status" value="1"/>
</dbReference>
<dbReference type="InterPro" id="IPR050194">
    <property type="entry name" value="Glycosyltransferase_grp1"/>
</dbReference>
<feature type="domain" description="Glycosyl transferase family 1" evidence="1">
    <location>
        <begin position="197"/>
        <end position="349"/>
    </location>
</feature>